<gene>
    <name evidence="2" type="ORF">U0R10_04555</name>
</gene>
<evidence type="ECO:0000313" key="3">
    <source>
        <dbReference type="Proteomes" id="UP001598138"/>
    </source>
</evidence>
<protein>
    <submittedName>
        <fullName evidence="2">HD domain-containing protein</fullName>
    </submittedName>
</protein>
<proteinExistence type="predicted"/>
<dbReference type="Proteomes" id="UP001598138">
    <property type="component" value="Unassembled WGS sequence"/>
</dbReference>
<sequence length="415" mass="47805">MFPTKIINDPIYGFIKINNPFILKLIDHPFVQRLKRIKQLGLAEFVYPGAHHTRFHHALGAMHLMDQALANLQAKGYTITDQEKEAAAIAILLHDVGHGPFSHVLEYTLLNHVHHEEISNLLMKKLNEHFDGRLTLAIDMFSGKYERPFFHQLISSQLDVDRLDYLSRDSFYTGVREGFIGSERLLSMLDLQDENLVMEEKGIYSIENFLMARRLMYWQVYLHKTAIAAETMLIQILRRAKTLIHEGKKLTCTSALMTFLKKDYTWEEFASTDKLWLAFTDLDDHDVWAAIKEWKHATDPILSRLCSDFLARRLFTCKLGTQPIPKSKRTELAQEITQRLKINEEELSYFVVEGTTSNSAYVQGDNTIKIVDKQGQVVELAEASDLPTIQALSKIVKKYYFCCPKSVYLQGELSS</sequence>
<dbReference type="Pfam" id="PF19276">
    <property type="entry name" value="HD_assoc_2"/>
    <property type="match status" value="1"/>
</dbReference>
<dbReference type="InterPro" id="IPR003607">
    <property type="entry name" value="HD/PDEase_dom"/>
</dbReference>
<organism evidence="2 3">
    <name type="scientific">Aquirufa avitistagni</name>
    <dbReference type="NCBI Taxonomy" id="3104728"/>
    <lineage>
        <taxon>Bacteria</taxon>
        <taxon>Pseudomonadati</taxon>
        <taxon>Bacteroidota</taxon>
        <taxon>Cytophagia</taxon>
        <taxon>Cytophagales</taxon>
        <taxon>Flectobacillaceae</taxon>
        <taxon>Aquirufa</taxon>
    </lineage>
</organism>
<feature type="domain" description="HD" evidence="1">
    <location>
        <begin position="54"/>
        <end position="166"/>
    </location>
</feature>
<dbReference type="SUPFAM" id="SSF109604">
    <property type="entry name" value="HD-domain/PDEase-like"/>
    <property type="match status" value="1"/>
</dbReference>
<dbReference type="Pfam" id="PF01966">
    <property type="entry name" value="HD"/>
    <property type="match status" value="1"/>
</dbReference>
<dbReference type="PROSITE" id="PS51831">
    <property type="entry name" value="HD"/>
    <property type="match status" value="1"/>
</dbReference>
<accession>A0ABW6DAE8</accession>
<dbReference type="InterPro" id="IPR006674">
    <property type="entry name" value="HD_domain"/>
</dbReference>
<name>A0ABW6DAE8_9BACT</name>
<evidence type="ECO:0000313" key="2">
    <source>
        <dbReference type="EMBL" id="MFD3393882.1"/>
    </source>
</evidence>
<dbReference type="PANTHER" id="PTHR11373:SF4">
    <property type="entry name" value="DEOXYNUCLEOSIDE TRIPHOSPHATE TRIPHOSPHOHYDROLASE SAMHD1"/>
    <property type="match status" value="1"/>
</dbReference>
<dbReference type="Gene3D" id="1.10.3210.10">
    <property type="entry name" value="Hypothetical protein af1432"/>
    <property type="match status" value="1"/>
</dbReference>
<reference evidence="2 3" key="1">
    <citation type="submission" date="2024-03" db="EMBL/GenBank/DDBJ databases">
        <title>Aquirufa genome sequencing.</title>
        <authorList>
            <person name="Pitt A."/>
            <person name="Hahn M.W."/>
        </authorList>
    </citation>
    <scope>NUCLEOTIDE SEQUENCE [LARGE SCALE GENOMIC DNA]</scope>
    <source>
        <strain evidence="2 3">OSTEICH-129V</strain>
    </source>
</reference>
<dbReference type="InterPro" id="IPR045509">
    <property type="entry name" value="HD_assoc_2"/>
</dbReference>
<keyword evidence="3" id="KW-1185">Reference proteome</keyword>
<dbReference type="SMART" id="SM00471">
    <property type="entry name" value="HDc"/>
    <property type="match status" value="1"/>
</dbReference>
<dbReference type="InterPro" id="IPR050135">
    <property type="entry name" value="dGTPase-like"/>
</dbReference>
<comment type="caution">
    <text evidence="2">The sequence shown here is derived from an EMBL/GenBank/DDBJ whole genome shotgun (WGS) entry which is preliminary data.</text>
</comment>
<dbReference type="RefSeq" id="WP_377982761.1">
    <property type="nucleotide sequence ID" value="NZ_JBBKXZ010000001.1"/>
</dbReference>
<dbReference type="PANTHER" id="PTHR11373">
    <property type="entry name" value="DEOXYNUCLEOSIDE TRIPHOSPHATE TRIPHOSPHOHYDROLASE"/>
    <property type="match status" value="1"/>
</dbReference>
<dbReference type="CDD" id="cd00077">
    <property type="entry name" value="HDc"/>
    <property type="match status" value="1"/>
</dbReference>
<evidence type="ECO:0000259" key="1">
    <source>
        <dbReference type="PROSITE" id="PS51831"/>
    </source>
</evidence>
<dbReference type="EMBL" id="JBBKXZ010000001">
    <property type="protein sequence ID" value="MFD3393882.1"/>
    <property type="molecule type" value="Genomic_DNA"/>
</dbReference>